<dbReference type="PROSITE" id="PS01270">
    <property type="entry name" value="BAND_7"/>
    <property type="match status" value="1"/>
</dbReference>
<comment type="subcellular location">
    <subcellularLocation>
        <location evidence="1">Membrane</location>
    </subcellularLocation>
</comment>
<proteinExistence type="inferred from homology"/>
<dbReference type="HOGENOM" id="CLU_1099688_0_0_1"/>
<accession>T1HC59</accession>
<dbReference type="GO" id="GO:0005886">
    <property type="term" value="C:plasma membrane"/>
    <property type="evidence" value="ECO:0007669"/>
    <property type="project" value="InterPro"/>
</dbReference>
<protein>
    <submittedName>
        <fullName evidence="5">PHB domain-containing protein</fullName>
    </submittedName>
</protein>
<evidence type="ECO:0000256" key="2">
    <source>
        <dbReference type="ARBA" id="ARBA00008164"/>
    </source>
</evidence>
<dbReference type="PANTHER" id="PTHR10264:SF127">
    <property type="entry name" value="PODOCIN"/>
    <property type="match status" value="1"/>
</dbReference>
<evidence type="ECO:0000256" key="3">
    <source>
        <dbReference type="ARBA" id="ARBA00023136"/>
    </source>
</evidence>
<keyword evidence="3" id="KW-0472">Membrane</keyword>
<organism evidence="5 6">
    <name type="scientific">Rhodnius prolixus</name>
    <name type="common">Triatomid bug</name>
    <dbReference type="NCBI Taxonomy" id="13249"/>
    <lineage>
        <taxon>Eukaryota</taxon>
        <taxon>Metazoa</taxon>
        <taxon>Ecdysozoa</taxon>
        <taxon>Arthropoda</taxon>
        <taxon>Hexapoda</taxon>
        <taxon>Insecta</taxon>
        <taxon>Pterygota</taxon>
        <taxon>Neoptera</taxon>
        <taxon>Paraneoptera</taxon>
        <taxon>Hemiptera</taxon>
        <taxon>Heteroptera</taxon>
        <taxon>Panheteroptera</taxon>
        <taxon>Cimicomorpha</taxon>
        <taxon>Reduviidae</taxon>
        <taxon>Triatominae</taxon>
        <taxon>Rhodnius</taxon>
    </lineage>
</organism>
<dbReference type="Gene3D" id="3.30.479.30">
    <property type="entry name" value="Band 7 domain"/>
    <property type="match status" value="1"/>
</dbReference>
<dbReference type="InterPro" id="IPR001107">
    <property type="entry name" value="Band_7"/>
</dbReference>
<reference evidence="5" key="1">
    <citation type="submission" date="2015-05" db="UniProtKB">
        <authorList>
            <consortium name="EnsemblMetazoa"/>
        </authorList>
    </citation>
    <scope>IDENTIFICATION</scope>
</reference>
<dbReference type="AlphaFoldDB" id="T1HC59"/>
<evidence type="ECO:0000313" key="5">
    <source>
        <dbReference type="EnsemblMetazoa" id="RPRC001621-PA"/>
    </source>
</evidence>
<dbReference type="FunFam" id="3.30.479.30:FF:000002">
    <property type="entry name" value="band 7 protein AGAP004871"/>
    <property type="match status" value="1"/>
</dbReference>
<evidence type="ECO:0000313" key="6">
    <source>
        <dbReference type="Proteomes" id="UP000015103"/>
    </source>
</evidence>
<dbReference type="VEuPathDB" id="VectorBase:RPRC001621"/>
<dbReference type="STRING" id="13249.T1HC59"/>
<dbReference type="InterPro" id="IPR043202">
    <property type="entry name" value="Band-7_stomatin-like"/>
</dbReference>
<dbReference type="Proteomes" id="UP000015103">
    <property type="component" value="Unassembled WGS sequence"/>
</dbReference>
<evidence type="ECO:0000259" key="4">
    <source>
        <dbReference type="SMART" id="SM00244"/>
    </source>
</evidence>
<dbReference type="PRINTS" id="PR00721">
    <property type="entry name" value="STOMATIN"/>
</dbReference>
<dbReference type="EnsemblMetazoa" id="RPRC001621-RA">
    <property type="protein sequence ID" value="RPRC001621-PA"/>
    <property type="gene ID" value="RPRC001621"/>
</dbReference>
<keyword evidence="6" id="KW-1185">Reference proteome</keyword>
<dbReference type="PANTHER" id="PTHR10264">
    <property type="entry name" value="BAND 7 PROTEIN-RELATED"/>
    <property type="match status" value="1"/>
</dbReference>
<dbReference type="SMART" id="SM00244">
    <property type="entry name" value="PHB"/>
    <property type="match status" value="1"/>
</dbReference>
<comment type="similarity">
    <text evidence="2">Belongs to the band 7/mec-2 family.</text>
</comment>
<dbReference type="Pfam" id="PF01145">
    <property type="entry name" value="Band_7"/>
    <property type="match status" value="1"/>
</dbReference>
<dbReference type="SUPFAM" id="SSF117892">
    <property type="entry name" value="Band 7/SPFH domain"/>
    <property type="match status" value="1"/>
</dbReference>
<dbReference type="InterPro" id="IPR018080">
    <property type="entry name" value="Band_7/stomatin-like_CS"/>
</dbReference>
<dbReference type="InterPro" id="IPR036013">
    <property type="entry name" value="Band_7/SPFH_dom_sf"/>
</dbReference>
<evidence type="ECO:0000256" key="1">
    <source>
        <dbReference type="ARBA" id="ARBA00004370"/>
    </source>
</evidence>
<dbReference type="InterPro" id="IPR001972">
    <property type="entry name" value="Stomatin_HflK_fam"/>
</dbReference>
<sequence>MLMVKIIAQVAAEEELCNESQAELCIDGGIRSHALSPWKVLTKDSVTVSVDAVVYYRVSNATVSVANVANAHHSTRLLAQTTLRNVLGTRPLHEILSDREAISNTMQTSLDEATDSWGIKVERVEIKDVRLPVQLQRAMAAEAEAAREARAKVIAAEGEQKASRALREASEVIGDSPAALQLRYLQVIIYSKSSIIESQTGSVLHMFLAVQGTSFLPKFPVIDDVPQGSLLAPLSNSNVYGKSLISSQHLYLH</sequence>
<dbReference type="EMBL" id="ACPB03014117">
    <property type="status" value="NOT_ANNOTATED_CDS"/>
    <property type="molecule type" value="Genomic_DNA"/>
</dbReference>
<feature type="domain" description="Band 7" evidence="4">
    <location>
        <begin position="12"/>
        <end position="143"/>
    </location>
</feature>
<dbReference type="InParanoid" id="T1HC59"/>
<dbReference type="eggNOG" id="KOG2621">
    <property type="taxonomic scope" value="Eukaryota"/>
</dbReference>
<name>T1HC59_RHOPR</name>
<dbReference type="Gene3D" id="6.10.250.2090">
    <property type="match status" value="1"/>
</dbReference>